<feature type="transmembrane region" description="Helical" evidence="8">
    <location>
        <begin position="371"/>
        <end position="390"/>
    </location>
</feature>
<feature type="transmembrane region" description="Helical" evidence="8">
    <location>
        <begin position="73"/>
        <end position="98"/>
    </location>
</feature>
<feature type="transmembrane region" description="Helical" evidence="8">
    <location>
        <begin position="110"/>
        <end position="131"/>
    </location>
</feature>
<dbReference type="SUPFAM" id="SSF111352">
    <property type="entry name" value="Ammonium transporter"/>
    <property type="match status" value="1"/>
</dbReference>
<dbReference type="Gene3D" id="1.10.3430.10">
    <property type="entry name" value="Ammonium transporter AmtB like domains"/>
    <property type="match status" value="1"/>
</dbReference>
<dbReference type="GO" id="GO:0016020">
    <property type="term" value="C:membrane"/>
    <property type="evidence" value="ECO:0007669"/>
    <property type="project" value="UniProtKB-SubCell"/>
</dbReference>
<dbReference type="PANTHER" id="PTHR11730">
    <property type="entry name" value="AMMONIUM TRANSPORTER"/>
    <property type="match status" value="1"/>
</dbReference>
<name>A0A2S2FG60_9GAMM</name>
<evidence type="ECO:0000256" key="2">
    <source>
        <dbReference type="ARBA" id="ARBA00005887"/>
    </source>
</evidence>
<dbReference type="InterPro" id="IPR029020">
    <property type="entry name" value="Ammonium/urea_transptr"/>
</dbReference>
<keyword evidence="11" id="KW-1185">Reference proteome</keyword>
<evidence type="ECO:0000256" key="5">
    <source>
        <dbReference type="ARBA" id="ARBA00022989"/>
    </source>
</evidence>
<feature type="domain" description="Ammonium transporter AmtB-like" evidence="9">
    <location>
        <begin position="40"/>
        <end position="394"/>
    </location>
</feature>
<feature type="transmembrane region" description="Helical" evidence="8">
    <location>
        <begin position="143"/>
        <end position="162"/>
    </location>
</feature>
<evidence type="ECO:0000256" key="1">
    <source>
        <dbReference type="ARBA" id="ARBA00004141"/>
    </source>
</evidence>
<feature type="transmembrane region" description="Helical" evidence="8">
    <location>
        <begin position="306"/>
        <end position="327"/>
    </location>
</feature>
<dbReference type="PANTHER" id="PTHR11730:SF6">
    <property type="entry name" value="AMMONIUM TRANSPORTER"/>
    <property type="match status" value="1"/>
</dbReference>
<evidence type="ECO:0000313" key="10">
    <source>
        <dbReference type="EMBL" id="AWL29934.2"/>
    </source>
</evidence>
<dbReference type="GO" id="GO:0097272">
    <property type="term" value="P:ammonium homeostasis"/>
    <property type="evidence" value="ECO:0007669"/>
    <property type="project" value="TreeGrafter"/>
</dbReference>
<dbReference type="Pfam" id="PF00909">
    <property type="entry name" value="Ammonium_transp"/>
    <property type="match status" value="1"/>
</dbReference>
<evidence type="ECO:0000256" key="4">
    <source>
        <dbReference type="ARBA" id="ARBA00022692"/>
    </source>
</evidence>
<dbReference type="STRING" id="1871111.GCA_001704615_00459"/>
<dbReference type="OrthoDB" id="9814202at2"/>
<feature type="transmembrane region" description="Helical" evidence="8">
    <location>
        <begin position="284"/>
        <end position="300"/>
    </location>
</feature>
<feature type="transmembrane region" description="Helical" evidence="8">
    <location>
        <begin position="182"/>
        <end position="203"/>
    </location>
</feature>
<evidence type="ECO:0000256" key="7">
    <source>
        <dbReference type="ARBA" id="ARBA00023177"/>
    </source>
</evidence>
<dbReference type="Proteomes" id="UP000245977">
    <property type="component" value="Chromosome"/>
</dbReference>
<evidence type="ECO:0000256" key="3">
    <source>
        <dbReference type="ARBA" id="ARBA00022448"/>
    </source>
</evidence>
<feature type="transmembrane region" description="Helical" evidence="8">
    <location>
        <begin position="224"/>
        <end position="250"/>
    </location>
</feature>
<comment type="subcellular location">
    <subcellularLocation>
        <location evidence="1">Membrane</location>
        <topology evidence="1">Multi-pass membrane protein</topology>
    </subcellularLocation>
</comment>
<feature type="transmembrane region" description="Helical" evidence="8">
    <location>
        <begin position="256"/>
        <end position="277"/>
    </location>
</feature>
<keyword evidence="6 8" id="KW-0472">Membrane</keyword>
<feature type="transmembrane region" description="Helical" evidence="8">
    <location>
        <begin position="339"/>
        <end position="359"/>
    </location>
</feature>
<accession>A0A2S2FG60</accession>
<protein>
    <submittedName>
        <fullName evidence="10">Ammonium transporter</fullName>
    </submittedName>
</protein>
<keyword evidence="5 8" id="KW-1133">Transmembrane helix</keyword>
<evidence type="ECO:0000256" key="8">
    <source>
        <dbReference type="SAM" id="Phobius"/>
    </source>
</evidence>
<dbReference type="EMBL" id="CP029397">
    <property type="protein sequence ID" value="AWL29934.2"/>
    <property type="molecule type" value="Genomic_DNA"/>
</dbReference>
<feature type="transmembrane region" description="Helical" evidence="8">
    <location>
        <begin position="39"/>
        <end position="61"/>
    </location>
</feature>
<keyword evidence="3" id="KW-0813">Transport</keyword>
<evidence type="ECO:0000259" key="9">
    <source>
        <dbReference type="Pfam" id="PF00909"/>
    </source>
</evidence>
<dbReference type="RefSeq" id="WP_065994371.1">
    <property type="nucleotide sequence ID" value="NZ_CP029397.2"/>
</dbReference>
<dbReference type="KEGG" id="adv:DJ533_15835"/>
<comment type="similarity">
    <text evidence="2">Belongs to the ammonia transporter channel (TC 1.A.11.2) family.</text>
</comment>
<dbReference type="AlphaFoldDB" id="A0A2S2FG60"/>
<evidence type="ECO:0000256" key="6">
    <source>
        <dbReference type="ARBA" id="ARBA00023136"/>
    </source>
</evidence>
<dbReference type="GO" id="GO:0008519">
    <property type="term" value="F:ammonium channel activity"/>
    <property type="evidence" value="ECO:0007669"/>
    <property type="project" value="InterPro"/>
</dbReference>
<sequence length="403" mass="45042">MKQSIIGLVILLCISQSYGVTTVSPEKFNALNIFSDFSLIILGTLFVLMAQIGFAVIEGGYVKNSKAFYNLGISYLSAIVGNIFYLIFCFLLVFFNILDNDNQAGDLRLYGWQWQIFIFYILMSSTITTIVGRIIPINLSSKVFWVIGLLVSGIIFPILSIAAWGDIIINWHWLKDLGFVDYVGATVIHSFAAWIVLAGYVVFWQHHQQYPEETHYIFQEQKMLIFSLAGFVLWLVWSCLNVAFITGISIDISTTLMNIVAVLLGICAAILFFAIIFPRQLQRAILIKAIFGGLVAITASCGLINGYMAFVVGFVAAIITFLLPRLLKPWIKIRSVVDVVVIHGCCGIWGTLAVLMNQFENKPIGVNLEAQLSGILFTFILGFGLMYIVFKRIVLHSNLINIK</sequence>
<keyword evidence="4 8" id="KW-0812">Transmembrane</keyword>
<proteinExistence type="inferred from homology"/>
<keyword evidence="7" id="KW-0924">Ammonia transport</keyword>
<evidence type="ECO:0000313" key="11">
    <source>
        <dbReference type="Proteomes" id="UP000245977"/>
    </source>
</evidence>
<gene>
    <name evidence="10" type="ORF">DJ533_15835</name>
</gene>
<dbReference type="InterPro" id="IPR024041">
    <property type="entry name" value="NH4_transpt_AmtB-like_dom"/>
</dbReference>
<organism evidence="10 11">
    <name type="scientific">Acinetobacter defluvii</name>
    <dbReference type="NCBI Taxonomy" id="1871111"/>
    <lineage>
        <taxon>Bacteria</taxon>
        <taxon>Pseudomonadati</taxon>
        <taxon>Pseudomonadota</taxon>
        <taxon>Gammaproteobacteria</taxon>
        <taxon>Moraxellales</taxon>
        <taxon>Moraxellaceae</taxon>
        <taxon>Acinetobacter</taxon>
    </lineage>
</organism>
<reference evidence="10" key="1">
    <citation type="submission" date="2019-08" db="EMBL/GenBank/DDBJ databases">
        <title>The complete genome of Acinetobacter defluvii strain WCHAD010030.</title>
        <authorList>
            <person name="Hu Y."/>
            <person name="Qin J."/>
            <person name="Feng Y."/>
            <person name="Zong Z."/>
        </authorList>
    </citation>
    <scope>NUCLEOTIDE SEQUENCE</scope>
    <source>
        <strain evidence="10">WCHA30</strain>
    </source>
</reference>